<reference evidence="4" key="1">
    <citation type="journal article" date="2005" name="Nature">
        <title>The map-based sequence of the rice genome.</title>
        <authorList>
            <consortium name="International rice genome sequencing project (IRGSP)"/>
            <person name="Matsumoto T."/>
            <person name="Wu J."/>
            <person name="Kanamori H."/>
            <person name="Katayose Y."/>
            <person name="Fujisawa M."/>
            <person name="Namiki N."/>
            <person name="Mizuno H."/>
            <person name="Yamamoto K."/>
            <person name="Antonio B.A."/>
            <person name="Baba T."/>
            <person name="Sakata K."/>
            <person name="Nagamura Y."/>
            <person name="Aoki H."/>
            <person name="Arikawa K."/>
            <person name="Arita K."/>
            <person name="Bito T."/>
            <person name="Chiden Y."/>
            <person name="Fujitsuka N."/>
            <person name="Fukunaka R."/>
            <person name="Hamada M."/>
            <person name="Harada C."/>
            <person name="Hayashi A."/>
            <person name="Hijishita S."/>
            <person name="Honda M."/>
            <person name="Hosokawa S."/>
            <person name="Ichikawa Y."/>
            <person name="Idonuma A."/>
            <person name="Iijima M."/>
            <person name="Ikeda M."/>
            <person name="Ikeno M."/>
            <person name="Ito K."/>
            <person name="Ito S."/>
            <person name="Ito T."/>
            <person name="Ito Y."/>
            <person name="Ito Y."/>
            <person name="Iwabuchi A."/>
            <person name="Kamiya K."/>
            <person name="Karasawa W."/>
            <person name="Kurita K."/>
            <person name="Katagiri S."/>
            <person name="Kikuta A."/>
            <person name="Kobayashi H."/>
            <person name="Kobayashi N."/>
            <person name="Machita K."/>
            <person name="Maehara T."/>
            <person name="Masukawa M."/>
            <person name="Mizubayashi T."/>
            <person name="Mukai Y."/>
            <person name="Nagasaki H."/>
            <person name="Nagata Y."/>
            <person name="Naito S."/>
            <person name="Nakashima M."/>
            <person name="Nakama Y."/>
            <person name="Nakamichi Y."/>
            <person name="Nakamura M."/>
            <person name="Meguro A."/>
            <person name="Negishi M."/>
            <person name="Ohta I."/>
            <person name="Ohta T."/>
            <person name="Okamoto M."/>
            <person name="Ono N."/>
            <person name="Saji S."/>
            <person name="Sakaguchi M."/>
            <person name="Sakai K."/>
            <person name="Shibata M."/>
            <person name="Shimokawa T."/>
            <person name="Song J."/>
            <person name="Takazaki Y."/>
            <person name="Terasawa K."/>
            <person name="Tsugane M."/>
            <person name="Tsuji K."/>
            <person name="Ueda S."/>
            <person name="Waki K."/>
            <person name="Yamagata H."/>
            <person name="Yamamoto M."/>
            <person name="Yamamoto S."/>
            <person name="Yamane H."/>
            <person name="Yoshiki S."/>
            <person name="Yoshihara R."/>
            <person name="Yukawa K."/>
            <person name="Zhong H."/>
            <person name="Yano M."/>
            <person name="Yuan Q."/>
            <person name="Ouyang S."/>
            <person name="Liu J."/>
            <person name="Jones K.M."/>
            <person name="Gansberger K."/>
            <person name="Moffat K."/>
            <person name="Hill J."/>
            <person name="Bera J."/>
            <person name="Fadrosh D."/>
            <person name="Jin S."/>
            <person name="Johri S."/>
            <person name="Kim M."/>
            <person name="Overton L."/>
            <person name="Reardon M."/>
            <person name="Tsitrin T."/>
            <person name="Vuong H."/>
            <person name="Weaver B."/>
            <person name="Ciecko A."/>
            <person name="Tallon L."/>
            <person name="Jackson J."/>
            <person name="Pai G."/>
            <person name="Aken S.V."/>
            <person name="Utterback T."/>
            <person name="Reidmuller S."/>
            <person name="Feldblyum T."/>
            <person name="Hsiao J."/>
            <person name="Zismann V."/>
            <person name="Iobst S."/>
            <person name="de Vazeille A.R."/>
            <person name="Buell C.R."/>
            <person name="Ying K."/>
            <person name="Li Y."/>
            <person name="Lu T."/>
            <person name="Huang Y."/>
            <person name="Zhao Q."/>
            <person name="Feng Q."/>
            <person name="Zhang L."/>
            <person name="Zhu J."/>
            <person name="Weng Q."/>
            <person name="Mu J."/>
            <person name="Lu Y."/>
            <person name="Fan D."/>
            <person name="Liu Y."/>
            <person name="Guan J."/>
            <person name="Zhang Y."/>
            <person name="Yu S."/>
            <person name="Liu X."/>
            <person name="Zhang Y."/>
            <person name="Hong G."/>
            <person name="Han B."/>
            <person name="Choisne N."/>
            <person name="Demange N."/>
            <person name="Orjeda G."/>
            <person name="Samain S."/>
            <person name="Cattolico L."/>
            <person name="Pelletier E."/>
            <person name="Couloux A."/>
            <person name="Segurens B."/>
            <person name="Wincker P."/>
            <person name="D'Hont A."/>
            <person name="Scarpelli C."/>
            <person name="Weissenbach J."/>
            <person name="Salanoubat M."/>
            <person name="Quetier F."/>
            <person name="Yu Y."/>
            <person name="Kim H.R."/>
            <person name="Rambo T."/>
            <person name="Currie J."/>
            <person name="Collura K."/>
            <person name="Luo M."/>
            <person name="Yang T."/>
            <person name="Ammiraju J.S.S."/>
            <person name="Engler F."/>
            <person name="Soderlund C."/>
            <person name="Wing R.A."/>
            <person name="Palmer L.E."/>
            <person name="de la Bastide M."/>
            <person name="Spiegel L."/>
            <person name="Nascimento L."/>
            <person name="Zutavern T."/>
            <person name="O'Shaughnessy A."/>
            <person name="Dike S."/>
            <person name="Dedhia N."/>
            <person name="Preston R."/>
            <person name="Balija V."/>
            <person name="McCombie W.R."/>
            <person name="Chow T."/>
            <person name="Chen H."/>
            <person name="Chung M."/>
            <person name="Chen C."/>
            <person name="Shaw J."/>
            <person name="Wu H."/>
            <person name="Hsiao K."/>
            <person name="Chao Y."/>
            <person name="Chu M."/>
            <person name="Cheng C."/>
            <person name="Hour A."/>
            <person name="Lee P."/>
            <person name="Lin S."/>
            <person name="Lin Y."/>
            <person name="Liou J."/>
            <person name="Liu S."/>
            <person name="Hsing Y."/>
            <person name="Raghuvanshi S."/>
            <person name="Mohanty A."/>
            <person name="Bharti A.K."/>
            <person name="Gaur A."/>
            <person name="Gupta V."/>
            <person name="Kumar D."/>
            <person name="Ravi V."/>
            <person name="Vij S."/>
            <person name="Kapur A."/>
            <person name="Khurana P."/>
            <person name="Khurana P."/>
            <person name="Khurana J.P."/>
            <person name="Tyagi A.K."/>
            <person name="Gaikwad K."/>
            <person name="Singh A."/>
            <person name="Dalal V."/>
            <person name="Srivastava S."/>
            <person name="Dixit A."/>
            <person name="Pal A.K."/>
            <person name="Ghazi I.A."/>
            <person name="Yadav M."/>
            <person name="Pandit A."/>
            <person name="Bhargava A."/>
            <person name="Sureshbabu K."/>
            <person name="Batra K."/>
            <person name="Sharma T.R."/>
            <person name="Mohapatra T."/>
            <person name="Singh N.K."/>
            <person name="Messing J."/>
            <person name="Nelson A.B."/>
            <person name="Fuks G."/>
            <person name="Kavchok S."/>
            <person name="Keizer G."/>
            <person name="Linton E."/>
            <person name="Llaca V."/>
            <person name="Song R."/>
            <person name="Tanyolac B."/>
            <person name="Young S."/>
            <person name="Ho-Il K."/>
            <person name="Hahn J.H."/>
            <person name="Sangsakoo G."/>
            <person name="Vanavichit A."/>
            <person name="de Mattos Luiz.A.T."/>
            <person name="Zimmer P.D."/>
            <person name="Malone G."/>
            <person name="Dellagostin O."/>
            <person name="de Oliveira A.C."/>
            <person name="Bevan M."/>
            <person name="Bancroft I."/>
            <person name="Minx P."/>
            <person name="Cordum H."/>
            <person name="Wilson R."/>
            <person name="Cheng Z."/>
            <person name="Jin W."/>
            <person name="Jiang J."/>
            <person name="Leong S.A."/>
            <person name="Iwama H."/>
            <person name="Gojobori T."/>
            <person name="Itoh T."/>
            <person name="Niimura Y."/>
            <person name="Fujii Y."/>
            <person name="Habara T."/>
            <person name="Sakai H."/>
            <person name="Sato Y."/>
            <person name="Wilson G."/>
            <person name="Kumar K."/>
            <person name="McCouch S."/>
            <person name="Juretic N."/>
            <person name="Hoen D."/>
            <person name="Wright S."/>
            <person name="Bruskiewich R."/>
            <person name="Bureau T."/>
            <person name="Miyao A."/>
            <person name="Hirochika H."/>
            <person name="Nishikawa T."/>
            <person name="Kadowaki K."/>
            <person name="Sugiura M."/>
            <person name="Burr B."/>
            <person name="Sasaki T."/>
        </authorList>
    </citation>
    <scope>NUCLEOTIDE SEQUENCE [LARGE SCALE GENOMIC DNA]</scope>
    <source>
        <strain evidence="4">cv. Nipponbare</strain>
    </source>
</reference>
<dbReference type="PROSITE" id="PS00028">
    <property type="entry name" value="ZINC_FINGER_C2H2_1"/>
    <property type="match status" value="1"/>
</dbReference>
<gene>
    <name evidence="3" type="primary">OJ1212_C09.7</name>
</gene>
<organism evidence="3 4">
    <name type="scientific">Oryza sativa subsp. japonica</name>
    <name type="common">Rice</name>
    <dbReference type="NCBI Taxonomy" id="39947"/>
    <lineage>
        <taxon>Eukaryota</taxon>
        <taxon>Viridiplantae</taxon>
        <taxon>Streptophyta</taxon>
        <taxon>Embryophyta</taxon>
        <taxon>Tracheophyta</taxon>
        <taxon>Spermatophyta</taxon>
        <taxon>Magnoliopsida</taxon>
        <taxon>Liliopsida</taxon>
        <taxon>Poales</taxon>
        <taxon>Poaceae</taxon>
        <taxon>BOP clade</taxon>
        <taxon>Oryzoideae</taxon>
        <taxon>Oryzeae</taxon>
        <taxon>Oryzinae</taxon>
        <taxon>Oryza</taxon>
        <taxon>Oryza sativa</taxon>
    </lineage>
</organism>
<evidence type="ECO:0000313" key="3">
    <source>
        <dbReference type="EMBL" id="BAD01415.1"/>
    </source>
</evidence>
<sequence length="224" mass="24522">MKKKPRWNSRWKSSRKQSEDRLKSESATTKIGRVRVGLVLVFGLSCIGFDLQQEDQINWYASIPKDKFLTCTGVKQISQASYFHINENEKGEPPLPLPAAAAWVHPLARLPRVSRSGGPYRCKYEGCGMEYKTHQGMGGHVAGHIKQGQAGCRRRQWRRRCRQDGGQAPVQSSAAIAAAVALPLAETETEVAKHGDGAGTVLAPPSIVVRIFGVDAEEQDGGSD</sequence>
<evidence type="ECO:0000256" key="1">
    <source>
        <dbReference type="SAM" id="MobiDB-lite"/>
    </source>
</evidence>
<proteinExistence type="predicted"/>
<protein>
    <recommendedName>
        <fullName evidence="2">C2H2-type domain-containing protein</fullName>
    </recommendedName>
</protein>
<evidence type="ECO:0000313" key="4">
    <source>
        <dbReference type="Proteomes" id="UP000000763"/>
    </source>
</evidence>
<reference evidence="4" key="2">
    <citation type="journal article" date="2008" name="Nucleic Acids Res.">
        <title>The rice annotation project database (RAP-DB): 2008 update.</title>
        <authorList>
            <consortium name="The rice annotation project (RAP)"/>
        </authorList>
    </citation>
    <scope>GENOME REANNOTATION</scope>
    <source>
        <strain evidence="4">cv. Nipponbare</strain>
    </source>
</reference>
<feature type="compositionally biased region" description="Basic residues" evidence="1">
    <location>
        <begin position="1"/>
        <end position="15"/>
    </location>
</feature>
<name>Q6Z0N4_ORYSJ</name>
<dbReference type="AlphaFoldDB" id="Q6Z0N4"/>
<dbReference type="EMBL" id="AP005487">
    <property type="protein sequence ID" value="BAD01415.1"/>
    <property type="molecule type" value="Genomic_DNA"/>
</dbReference>
<dbReference type="Proteomes" id="UP000000763">
    <property type="component" value="Chromosome 8"/>
</dbReference>
<dbReference type="InterPro" id="IPR013087">
    <property type="entry name" value="Znf_C2H2_type"/>
</dbReference>
<evidence type="ECO:0000259" key="2">
    <source>
        <dbReference type="PROSITE" id="PS00028"/>
    </source>
</evidence>
<accession>Q6Z0N4</accession>
<feature type="region of interest" description="Disordered" evidence="1">
    <location>
        <begin position="1"/>
        <end position="24"/>
    </location>
</feature>
<feature type="domain" description="C2H2-type" evidence="2">
    <location>
        <begin position="122"/>
        <end position="144"/>
    </location>
</feature>